<protein>
    <submittedName>
        <fullName evidence="1">HEAT repeat-containing protein</fullName>
    </submittedName>
</protein>
<dbReference type="OrthoDB" id="1706421at2"/>
<gene>
    <name evidence="1" type="ORF">SAMN02745134_01198</name>
</gene>
<dbReference type="Proteomes" id="UP000192468">
    <property type="component" value="Unassembled WGS sequence"/>
</dbReference>
<dbReference type="AlphaFoldDB" id="A0A1W1XB17"/>
<dbReference type="RefSeq" id="WP_084114666.1">
    <property type="nucleotide sequence ID" value="NZ_FWXH01000003.1"/>
</dbReference>
<dbReference type="SUPFAM" id="SSF48371">
    <property type="entry name" value="ARM repeat"/>
    <property type="match status" value="1"/>
</dbReference>
<proteinExistence type="predicted"/>
<dbReference type="STRING" id="1121291.SAMN02745134_01198"/>
<evidence type="ECO:0000313" key="1">
    <source>
        <dbReference type="EMBL" id="SMC21136.1"/>
    </source>
</evidence>
<dbReference type="EMBL" id="FWXH01000003">
    <property type="protein sequence ID" value="SMC21136.1"/>
    <property type="molecule type" value="Genomic_DNA"/>
</dbReference>
<organism evidence="1 2">
    <name type="scientific">Clostridium acidisoli DSM 12555</name>
    <dbReference type="NCBI Taxonomy" id="1121291"/>
    <lineage>
        <taxon>Bacteria</taxon>
        <taxon>Bacillati</taxon>
        <taxon>Bacillota</taxon>
        <taxon>Clostridia</taxon>
        <taxon>Eubacteriales</taxon>
        <taxon>Clostridiaceae</taxon>
        <taxon>Clostridium</taxon>
    </lineage>
</organism>
<name>A0A1W1XB17_9CLOT</name>
<dbReference type="InterPro" id="IPR011989">
    <property type="entry name" value="ARM-like"/>
</dbReference>
<dbReference type="Gene3D" id="1.25.10.10">
    <property type="entry name" value="Leucine-rich Repeat Variant"/>
    <property type="match status" value="1"/>
</dbReference>
<evidence type="ECO:0000313" key="2">
    <source>
        <dbReference type="Proteomes" id="UP000192468"/>
    </source>
</evidence>
<accession>A0A1W1XB17</accession>
<dbReference type="Pfam" id="PF13646">
    <property type="entry name" value="HEAT_2"/>
    <property type="match status" value="1"/>
</dbReference>
<dbReference type="InterPro" id="IPR016024">
    <property type="entry name" value="ARM-type_fold"/>
</dbReference>
<reference evidence="1 2" key="1">
    <citation type="submission" date="2017-04" db="EMBL/GenBank/DDBJ databases">
        <authorList>
            <person name="Afonso C.L."/>
            <person name="Miller P.J."/>
            <person name="Scott M.A."/>
            <person name="Spackman E."/>
            <person name="Goraichik I."/>
            <person name="Dimitrov K.M."/>
            <person name="Suarez D.L."/>
            <person name="Swayne D.E."/>
        </authorList>
    </citation>
    <scope>NUCLEOTIDE SEQUENCE [LARGE SCALE GENOMIC DNA]</scope>
    <source>
        <strain evidence="1 2">DSM 12555</strain>
    </source>
</reference>
<sequence length="222" mass="25557">MINGLVDYNWDDIENYDDSQISYFLFLEGKSIDVISKIRNISREAVQKHIIDGKIKYRFLAKSKNSEELLISISKAGKSDKQLLLNNLDEKNLEALIQYIKNNYVEMHAKDKETAIWLVGELKDITCKDILIRASVHKLVNVRRMAVSAMGKINDKIFENALKRALEDENPQVIAYALKSLIKMENSVARDKVKKLLAISNKEYIKKLCEEYLNMAETGEKI</sequence>
<keyword evidence="2" id="KW-1185">Reference proteome</keyword>